<sequence>TYGPGGGWHFSTFKDYENEITGIRVFVGAIGIFKSIQVRFGSPGVKNMESQVRSPRNASCCQESTAPTSFSSSTWSYTPTLSAGEEALSTFGEEGNSKEVLTGIFEHYRLLGISNIGFEWDYPLRVTRAACIRHLRCGTSRGRQATIGYRAGLRFSARPPASRLPLPSANCQHLLHCLSGIGFKWGFSPEKPSAQSTRRGDQRADDPRGEAGPSEAQCGPEPVSGPTTRCFLAARWSGPEAR</sequence>
<keyword evidence="1" id="KW-0430">Lectin</keyword>
<dbReference type="GO" id="GO:0030246">
    <property type="term" value="F:carbohydrate binding"/>
    <property type="evidence" value="ECO:0007669"/>
    <property type="project" value="UniProtKB-KW"/>
</dbReference>
<dbReference type="Proteomes" id="UP000308365">
    <property type="component" value="Unassembled WGS sequence"/>
</dbReference>
<feature type="compositionally biased region" description="Basic and acidic residues" evidence="2">
    <location>
        <begin position="198"/>
        <end position="209"/>
    </location>
</feature>
<name>A0A4U1FN51_MONMO</name>
<gene>
    <name evidence="3" type="ORF">EI555_020021</name>
</gene>
<proteinExistence type="predicted"/>
<evidence type="ECO:0000313" key="4">
    <source>
        <dbReference type="Proteomes" id="UP000308365"/>
    </source>
</evidence>
<dbReference type="Gene3D" id="2.100.10.30">
    <property type="entry name" value="Jacalin-like lectin domain"/>
    <property type="match status" value="2"/>
</dbReference>
<dbReference type="InterPro" id="IPR036404">
    <property type="entry name" value="Jacalin-like_lectin_dom_sf"/>
</dbReference>
<reference evidence="4" key="1">
    <citation type="journal article" date="2019" name="IScience">
        <title>Narwhal Genome Reveals Long-Term Low Genetic Diversity despite Current Large Abundance Size.</title>
        <authorList>
            <person name="Westbury M.V."/>
            <person name="Petersen B."/>
            <person name="Garde E."/>
            <person name="Heide-Jorgensen M.P."/>
            <person name="Lorenzen E.D."/>
        </authorList>
    </citation>
    <scope>NUCLEOTIDE SEQUENCE [LARGE SCALE GENOMIC DNA]</scope>
</reference>
<feature type="non-terminal residue" evidence="3">
    <location>
        <position position="1"/>
    </location>
</feature>
<organism evidence="3 4">
    <name type="scientific">Monodon monoceros</name>
    <name type="common">Narwhal</name>
    <name type="synonym">Ceratodon monodon</name>
    <dbReference type="NCBI Taxonomy" id="40151"/>
    <lineage>
        <taxon>Eukaryota</taxon>
        <taxon>Metazoa</taxon>
        <taxon>Chordata</taxon>
        <taxon>Craniata</taxon>
        <taxon>Vertebrata</taxon>
        <taxon>Euteleostomi</taxon>
        <taxon>Mammalia</taxon>
        <taxon>Eutheria</taxon>
        <taxon>Laurasiatheria</taxon>
        <taxon>Artiodactyla</taxon>
        <taxon>Whippomorpha</taxon>
        <taxon>Cetacea</taxon>
        <taxon>Odontoceti</taxon>
        <taxon>Monodontidae</taxon>
        <taxon>Monodon</taxon>
    </lineage>
</organism>
<dbReference type="AlphaFoldDB" id="A0A4U1FN51"/>
<evidence type="ECO:0008006" key="5">
    <source>
        <dbReference type="Google" id="ProtNLM"/>
    </source>
</evidence>
<protein>
    <recommendedName>
        <fullName evidence="5">Jacalin-type lectin domain-containing protein</fullName>
    </recommendedName>
</protein>
<feature type="region of interest" description="Disordered" evidence="2">
    <location>
        <begin position="189"/>
        <end position="228"/>
    </location>
</feature>
<dbReference type="GO" id="GO:0005615">
    <property type="term" value="C:extracellular space"/>
    <property type="evidence" value="ECO:0007669"/>
    <property type="project" value="TreeGrafter"/>
</dbReference>
<evidence type="ECO:0000256" key="2">
    <source>
        <dbReference type="SAM" id="MobiDB-lite"/>
    </source>
</evidence>
<comment type="caution">
    <text evidence="3">The sequence shown here is derived from an EMBL/GenBank/DDBJ whole genome shotgun (WGS) entry which is preliminary data.</text>
</comment>
<dbReference type="PANTHER" id="PTHR33589">
    <property type="entry name" value="OS11G0524900 PROTEIN"/>
    <property type="match status" value="1"/>
</dbReference>
<accession>A0A4U1FN51</accession>
<dbReference type="EMBL" id="RWIC01000052">
    <property type="protein sequence ID" value="TKC51483.1"/>
    <property type="molecule type" value="Genomic_DNA"/>
</dbReference>
<dbReference type="PANTHER" id="PTHR33589:SF1">
    <property type="entry name" value="ZYMOGEN GRANULE PROTEIN 16 HOMOLOG B"/>
    <property type="match status" value="1"/>
</dbReference>
<evidence type="ECO:0000313" key="3">
    <source>
        <dbReference type="EMBL" id="TKC51483.1"/>
    </source>
</evidence>
<dbReference type="InterPro" id="IPR052321">
    <property type="entry name" value="PolyBind_ProtTraffic"/>
</dbReference>
<evidence type="ECO:0000256" key="1">
    <source>
        <dbReference type="ARBA" id="ARBA00022734"/>
    </source>
</evidence>